<dbReference type="OrthoDB" id="371399at2759"/>
<sequence length="832" mass="98197">MPSKGVVYLHAYEELKRVFKKWQIYESGIFKAVWCAYSSTRGKYNKSEKKKFLISSSKVTNDFKNEQRAKRNGTSCKKLDDTHRTNQNGIHSEGNFYLNKILDRENENAKKKLEKNEIREIVPVNRISNSYIKYLLQKKGLYYVYTYQYALIELLNYSNNLLINLLYSDCMISYITYSIYKINAPNVDIQEGEELSNEEDGSIIFSKDKIKKKQKKNYTRQDKSVLIVASSQSQSCAIHETIIKLKPPDISTYLINNKGNIQNVQSNYFLYNIMILNMEKFPTEYDLSILLDHVNLVIIDDVSELYELKMCNVVKKLLTSFKEKHDKGDISQILIINKLYNQWVINDLLQYLKSIKYEIRSEDYSSFLSSYNVHNVFSTSRADTKGRNIREKIESYSIPVEENIRTRMRSPFHYFNLREYKKNNCKHLSVYVPINEDKKFLILFYLLRKNKDKKILIYYNKSDIYSFYRSINSYVSCVLISKLYKADYKNSIVKTLNKTCDYVLITDDSSIQKAHPVYVHLYIHYTFYESANSYVDTLFNGFSNVGEVDISKSYNVNTVSGIRNSTNDHVGIVHPLPDTQSILFYNKNQRKEYESLNAIFSFNHYPLPSIKVIKNNFINFLIEEIKDVIIEDNKHIEEAKKIHEKYGQAFLSAALYYIQKKKLFKKNFKKKDYCSNITFIVERNILLNTKDKTINFLNDLLNFKKNVGDINFFIQNYVYCKRGYILSVPEDIYNVIHKNKNAGANANRYANVHMYILYNNYEKQFRATHVKRGGEYKSKKSLRRLKKRMNMKMERIEMNKLKSRMTSTFKLSKRNSKMEKSRMGENARTETS</sequence>
<dbReference type="RefSeq" id="XP_028543483.1">
    <property type="nucleotide sequence ID" value="XM_028687682.1"/>
</dbReference>
<name>A0A1Y1JLG8_PLAGO</name>
<dbReference type="Proteomes" id="UP000195521">
    <property type="component" value="Unassembled WGS sequence"/>
</dbReference>
<dbReference type="AlphaFoldDB" id="A0A1Y1JLG8"/>
<proteinExistence type="predicted"/>
<dbReference type="GeneID" id="39747612"/>
<evidence type="ECO:0000256" key="1">
    <source>
        <dbReference type="SAM" id="MobiDB-lite"/>
    </source>
</evidence>
<feature type="region of interest" description="Disordered" evidence="1">
    <location>
        <begin position="66"/>
        <end position="88"/>
    </location>
</feature>
<dbReference type="EMBL" id="BDQF01000010">
    <property type="protein sequence ID" value="GAW80894.1"/>
    <property type="molecule type" value="Genomic_DNA"/>
</dbReference>
<evidence type="ECO:0000313" key="3">
    <source>
        <dbReference type="Proteomes" id="UP000195521"/>
    </source>
</evidence>
<feature type="region of interest" description="Disordered" evidence="1">
    <location>
        <begin position="808"/>
        <end position="832"/>
    </location>
</feature>
<accession>A0A1Y1JLG8</accession>
<protein>
    <submittedName>
        <fullName evidence="2">Uncharacterized protein</fullName>
    </submittedName>
</protein>
<reference evidence="3" key="1">
    <citation type="submission" date="2017-04" db="EMBL/GenBank/DDBJ databases">
        <title>Plasmodium gonderi genome.</title>
        <authorList>
            <person name="Arisue N."/>
            <person name="Honma H."/>
            <person name="Kawai S."/>
            <person name="Tougan T."/>
            <person name="Tanabe K."/>
            <person name="Horii T."/>
        </authorList>
    </citation>
    <scope>NUCLEOTIDE SEQUENCE [LARGE SCALE GENOMIC DNA]</scope>
    <source>
        <strain evidence="3">ATCC 30045</strain>
    </source>
</reference>
<evidence type="ECO:0000313" key="2">
    <source>
        <dbReference type="EMBL" id="GAW80894.1"/>
    </source>
</evidence>
<feature type="compositionally biased region" description="Basic and acidic residues" evidence="1">
    <location>
        <begin position="816"/>
        <end position="832"/>
    </location>
</feature>
<gene>
    <name evidence="2" type="ORF">PGO_090930</name>
</gene>
<keyword evidence="3" id="KW-1185">Reference proteome</keyword>
<dbReference type="OMA" id="ICAPMSE"/>
<organism evidence="2 3">
    <name type="scientific">Plasmodium gonderi</name>
    <dbReference type="NCBI Taxonomy" id="77519"/>
    <lineage>
        <taxon>Eukaryota</taxon>
        <taxon>Sar</taxon>
        <taxon>Alveolata</taxon>
        <taxon>Apicomplexa</taxon>
        <taxon>Aconoidasida</taxon>
        <taxon>Haemosporida</taxon>
        <taxon>Plasmodiidae</taxon>
        <taxon>Plasmodium</taxon>
        <taxon>Plasmodium (Plasmodium)</taxon>
    </lineage>
</organism>
<comment type="caution">
    <text evidence="2">The sequence shown here is derived from an EMBL/GenBank/DDBJ whole genome shotgun (WGS) entry which is preliminary data.</text>
</comment>